<name>A0A392TLW6_9FABA</name>
<comment type="caution">
    <text evidence="2">The sequence shown here is derived from an EMBL/GenBank/DDBJ whole genome shotgun (WGS) entry which is preliminary data.</text>
</comment>
<dbReference type="Proteomes" id="UP000265520">
    <property type="component" value="Unassembled WGS sequence"/>
</dbReference>
<proteinExistence type="predicted"/>
<reference evidence="2 3" key="1">
    <citation type="journal article" date="2018" name="Front. Plant Sci.">
        <title>Red Clover (Trifolium pratense) and Zigzag Clover (T. medium) - A Picture of Genomic Similarities and Differences.</title>
        <authorList>
            <person name="Dluhosova J."/>
            <person name="Istvanek J."/>
            <person name="Nedelnik J."/>
            <person name="Repkova J."/>
        </authorList>
    </citation>
    <scope>NUCLEOTIDE SEQUENCE [LARGE SCALE GENOMIC DNA]</scope>
    <source>
        <strain evidence="3">cv. 10/8</strain>
        <tissue evidence="2">Leaf</tissue>
    </source>
</reference>
<evidence type="ECO:0000256" key="1">
    <source>
        <dbReference type="SAM" id="MobiDB-lite"/>
    </source>
</evidence>
<organism evidence="2 3">
    <name type="scientific">Trifolium medium</name>
    <dbReference type="NCBI Taxonomy" id="97028"/>
    <lineage>
        <taxon>Eukaryota</taxon>
        <taxon>Viridiplantae</taxon>
        <taxon>Streptophyta</taxon>
        <taxon>Embryophyta</taxon>
        <taxon>Tracheophyta</taxon>
        <taxon>Spermatophyta</taxon>
        <taxon>Magnoliopsida</taxon>
        <taxon>eudicotyledons</taxon>
        <taxon>Gunneridae</taxon>
        <taxon>Pentapetalae</taxon>
        <taxon>rosids</taxon>
        <taxon>fabids</taxon>
        <taxon>Fabales</taxon>
        <taxon>Fabaceae</taxon>
        <taxon>Papilionoideae</taxon>
        <taxon>50 kb inversion clade</taxon>
        <taxon>NPAAA clade</taxon>
        <taxon>Hologalegina</taxon>
        <taxon>IRL clade</taxon>
        <taxon>Trifolieae</taxon>
        <taxon>Trifolium</taxon>
    </lineage>
</organism>
<sequence>MNTEANAGISHSNKDDNSNSQAQTLDPALLQPLNVDYPPQISDIPPVTSDSDIDTIA</sequence>
<evidence type="ECO:0000313" key="3">
    <source>
        <dbReference type="Proteomes" id="UP000265520"/>
    </source>
</evidence>
<dbReference type="EMBL" id="LXQA010609604">
    <property type="protein sequence ID" value="MCI61948.1"/>
    <property type="molecule type" value="Genomic_DNA"/>
</dbReference>
<feature type="region of interest" description="Disordered" evidence="1">
    <location>
        <begin position="1"/>
        <end position="57"/>
    </location>
</feature>
<accession>A0A392TLW6</accession>
<dbReference type="AlphaFoldDB" id="A0A392TLW6"/>
<protein>
    <submittedName>
        <fullName evidence="2">Uncharacterized protein</fullName>
    </submittedName>
</protein>
<feature type="non-terminal residue" evidence="2">
    <location>
        <position position="57"/>
    </location>
</feature>
<evidence type="ECO:0000313" key="2">
    <source>
        <dbReference type="EMBL" id="MCI61948.1"/>
    </source>
</evidence>
<feature type="compositionally biased region" description="Polar residues" evidence="1">
    <location>
        <begin position="1"/>
        <end position="11"/>
    </location>
</feature>
<keyword evidence="3" id="KW-1185">Reference proteome</keyword>